<comment type="caution">
    <text evidence="2">The sequence shown here is derived from an EMBL/GenBank/DDBJ whole genome shotgun (WGS) entry which is preliminary data.</text>
</comment>
<dbReference type="Proteomes" id="UP000666240">
    <property type="component" value="Unassembled WGS sequence"/>
</dbReference>
<organism evidence="2 3">
    <name type="scientific">Tianweitania sediminis</name>
    <dbReference type="NCBI Taxonomy" id="1502156"/>
    <lineage>
        <taxon>Bacteria</taxon>
        <taxon>Pseudomonadati</taxon>
        <taxon>Pseudomonadota</taxon>
        <taxon>Alphaproteobacteria</taxon>
        <taxon>Hyphomicrobiales</taxon>
        <taxon>Phyllobacteriaceae</taxon>
        <taxon>Tianweitania</taxon>
    </lineage>
</organism>
<proteinExistence type="predicted"/>
<dbReference type="RefSeq" id="WP_209336249.1">
    <property type="nucleotide sequence ID" value="NZ_JAGIYY010000006.1"/>
</dbReference>
<reference evidence="2" key="1">
    <citation type="submission" date="2021-03" db="EMBL/GenBank/DDBJ databases">
        <title>Genome sequencing and assembly of Tianweitania sediminis.</title>
        <authorList>
            <person name="Chhetri G."/>
        </authorList>
    </citation>
    <scope>NUCLEOTIDE SEQUENCE</scope>
    <source>
        <strain evidence="2">Z8</strain>
    </source>
</reference>
<keyword evidence="3" id="KW-1185">Reference proteome</keyword>
<dbReference type="EMBL" id="JAGIYY010000006">
    <property type="protein sequence ID" value="MBP0440225.1"/>
    <property type="molecule type" value="Genomic_DNA"/>
</dbReference>
<feature type="region of interest" description="Disordered" evidence="1">
    <location>
        <begin position="30"/>
        <end position="70"/>
    </location>
</feature>
<evidence type="ECO:0000256" key="1">
    <source>
        <dbReference type="SAM" id="MobiDB-lite"/>
    </source>
</evidence>
<name>A0A8J7R176_9HYPH</name>
<dbReference type="AlphaFoldDB" id="A0A8J7R176"/>
<gene>
    <name evidence="2" type="ORF">J5Y06_16340</name>
</gene>
<sequence>MRRRELWALVLAIVLIGAVWIIHSSLDTAIDPDTAPVQRSDDQNTNTNAPNEQVAPAGTEGVPNPPASTD</sequence>
<evidence type="ECO:0000313" key="2">
    <source>
        <dbReference type="EMBL" id="MBP0440225.1"/>
    </source>
</evidence>
<evidence type="ECO:0000313" key="3">
    <source>
        <dbReference type="Proteomes" id="UP000666240"/>
    </source>
</evidence>
<accession>A0A8J7R176</accession>
<protein>
    <submittedName>
        <fullName evidence="2">Uncharacterized protein</fullName>
    </submittedName>
</protein>